<reference evidence="2 3" key="1">
    <citation type="submission" date="2019-05" db="EMBL/GenBank/DDBJ databases">
        <title>Mikania micrantha, genome provides insights into the molecular mechanism of rapid growth.</title>
        <authorList>
            <person name="Liu B."/>
        </authorList>
    </citation>
    <scope>NUCLEOTIDE SEQUENCE [LARGE SCALE GENOMIC DNA]</scope>
    <source>
        <strain evidence="2">NLD-2019</strain>
        <tissue evidence="2">Leaf</tissue>
    </source>
</reference>
<evidence type="ECO:0000313" key="2">
    <source>
        <dbReference type="EMBL" id="KAD5508536.1"/>
    </source>
</evidence>
<organism evidence="2 3">
    <name type="scientific">Mikania micrantha</name>
    <name type="common">bitter vine</name>
    <dbReference type="NCBI Taxonomy" id="192012"/>
    <lineage>
        <taxon>Eukaryota</taxon>
        <taxon>Viridiplantae</taxon>
        <taxon>Streptophyta</taxon>
        <taxon>Embryophyta</taxon>
        <taxon>Tracheophyta</taxon>
        <taxon>Spermatophyta</taxon>
        <taxon>Magnoliopsida</taxon>
        <taxon>eudicotyledons</taxon>
        <taxon>Gunneridae</taxon>
        <taxon>Pentapetalae</taxon>
        <taxon>asterids</taxon>
        <taxon>campanulids</taxon>
        <taxon>Asterales</taxon>
        <taxon>Asteraceae</taxon>
        <taxon>Asteroideae</taxon>
        <taxon>Heliantheae alliance</taxon>
        <taxon>Eupatorieae</taxon>
        <taxon>Mikania</taxon>
    </lineage>
</organism>
<protein>
    <submittedName>
        <fullName evidence="2">Uncharacterized protein</fullName>
    </submittedName>
</protein>
<dbReference type="EMBL" id="SZYD01000008">
    <property type="protein sequence ID" value="KAD5508536.1"/>
    <property type="molecule type" value="Genomic_DNA"/>
</dbReference>
<evidence type="ECO:0000256" key="1">
    <source>
        <dbReference type="SAM" id="Coils"/>
    </source>
</evidence>
<keyword evidence="3" id="KW-1185">Reference proteome</keyword>
<proteinExistence type="predicted"/>
<comment type="caution">
    <text evidence="2">The sequence shown here is derived from an EMBL/GenBank/DDBJ whole genome shotgun (WGS) entry which is preliminary data.</text>
</comment>
<name>A0A5N6NXX6_9ASTR</name>
<keyword evidence="1" id="KW-0175">Coiled coil</keyword>
<dbReference type="Proteomes" id="UP000326396">
    <property type="component" value="Linkage Group LG16"/>
</dbReference>
<sequence>MIDLVTQAGLWALRNTEKQKGEKVGYTFIFVDTHATKATKKRLRDGEITIDDLDKLEFVTEKSKKAYISLTKELERVYGSDKDHNLDRDELVVWEGLNPNSRFGIGSSDPRFVVTGTLSSFCGSTSYTDSLQLHEVQRVQSELEKEQQARQNLENRLQQMEQERL</sequence>
<gene>
    <name evidence="2" type="ORF">E3N88_16239</name>
</gene>
<evidence type="ECO:0000313" key="3">
    <source>
        <dbReference type="Proteomes" id="UP000326396"/>
    </source>
</evidence>
<dbReference type="OrthoDB" id="1804415at2759"/>
<accession>A0A5N6NXX6</accession>
<dbReference type="AlphaFoldDB" id="A0A5N6NXX6"/>
<feature type="coiled-coil region" evidence="1">
    <location>
        <begin position="136"/>
        <end position="163"/>
    </location>
</feature>